<accession>A0AAV7IDH9</accession>
<dbReference type="AlphaFoldDB" id="A0AAV7IDH9"/>
<dbReference type="EMBL" id="JAHXZJ010001864">
    <property type="protein sequence ID" value="KAH0549317.1"/>
    <property type="molecule type" value="Genomic_DNA"/>
</dbReference>
<gene>
    <name evidence="2" type="ORF">KQX54_008215</name>
</gene>
<protein>
    <recommendedName>
        <fullName evidence="4">Secreted protein</fullName>
    </recommendedName>
</protein>
<reference evidence="2 3" key="1">
    <citation type="journal article" date="2021" name="J. Hered.">
        <title>A chromosome-level genome assembly of the parasitoid wasp, Cotesia glomerata (Hymenoptera: Braconidae).</title>
        <authorList>
            <person name="Pinto B.J."/>
            <person name="Weis J.J."/>
            <person name="Gamble T."/>
            <person name="Ode P.J."/>
            <person name="Paul R."/>
            <person name="Zaspel J.M."/>
        </authorList>
    </citation>
    <scope>NUCLEOTIDE SEQUENCE [LARGE SCALE GENOMIC DNA]</scope>
    <source>
        <strain evidence="2">CgM1</strain>
    </source>
</reference>
<keyword evidence="1" id="KW-0812">Transmembrane</keyword>
<name>A0AAV7IDH9_COTGL</name>
<evidence type="ECO:0000313" key="2">
    <source>
        <dbReference type="EMBL" id="KAH0549317.1"/>
    </source>
</evidence>
<feature type="transmembrane region" description="Helical" evidence="1">
    <location>
        <begin position="21"/>
        <end position="39"/>
    </location>
</feature>
<organism evidence="2 3">
    <name type="scientific">Cotesia glomerata</name>
    <name type="common">Lepidopteran parasitic wasp</name>
    <name type="synonym">Apanteles glomeratus</name>
    <dbReference type="NCBI Taxonomy" id="32391"/>
    <lineage>
        <taxon>Eukaryota</taxon>
        <taxon>Metazoa</taxon>
        <taxon>Ecdysozoa</taxon>
        <taxon>Arthropoda</taxon>
        <taxon>Hexapoda</taxon>
        <taxon>Insecta</taxon>
        <taxon>Pterygota</taxon>
        <taxon>Neoptera</taxon>
        <taxon>Endopterygota</taxon>
        <taxon>Hymenoptera</taxon>
        <taxon>Apocrita</taxon>
        <taxon>Ichneumonoidea</taxon>
        <taxon>Braconidae</taxon>
        <taxon>Microgastrinae</taxon>
        <taxon>Cotesia</taxon>
    </lineage>
</organism>
<proteinExistence type="predicted"/>
<sequence length="161" mass="18894">MAWLRVIRSLTSHHGRIRSTYIRKLAYLWIHLGILLGTWTSGQLNMKIVVLQHRQHMGYHQLRRLRMRIVCDVGSTSRFTQLYIVENTSRTYHTKVRDVDRDGQIERSNRVQQVSFTTCHIDALARVFQRNMRACTCGSDSHDPFHVSQLTFDDARRLSSP</sequence>
<dbReference type="Proteomes" id="UP000826195">
    <property type="component" value="Unassembled WGS sequence"/>
</dbReference>
<keyword evidence="3" id="KW-1185">Reference proteome</keyword>
<evidence type="ECO:0000256" key="1">
    <source>
        <dbReference type="SAM" id="Phobius"/>
    </source>
</evidence>
<evidence type="ECO:0008006" key="4">
    <source>
        <dbReference type="Google" id="ProtNLM"/>
    </source>
</evidence>
<comment type="caution">
    <text evidence="2">The sequence shown here is derived from an EMBL/GenBank/DDBJ whole genome shotgun (WGS) entry which is preliminary data.</text>
</comment>
<keyword evidence="1" id="KW-0472">Membrane</keyword>
<evidence type="ECO:0000313" key="3">
    <source>
        <dbReference type="Proteomes" id="UP000826195"/>
    </source>
</evidence>
<keyword evidence="1" id="KW-1133">Transmembrane helix</keyword>